<keyword evidence="2" id="KW-0813">Transport</keyword>
<feature type="compositionally biased region" description="Polar residues" evidence="11">
    <location>
        <begin position="160"/>
        <end position="189"/>
    </location>
</feature>
<dbReference type="AlphaFoldDB" id="A0A067N452"/>
<feature type="compositionally biased region" description="Low complexity" evidence="11">
    <location>
        <begin position="43"/>
        <end position="66"/>
    </location>
</feature>
<evidence type="ECO:0000256" key="4">
    <source>
        <dbReference type="ARBA" id="ARBA00022490"/>
    </source>
</evidence>
<keyword evidence="7 10" id="KW-0175">Coiled coil</keyword>
<feature type="coiled-coil region" evidence="10">
    <location>
        <begin position="560"/>
        <end position="629"/>
    </location>
</feature>
<keyword evidence="5" id="KW-0931">ER-Golgi transport</keyword>
<dbReference type="GO" id="GO:0015031">
    <property type="term" value="P:protein transport"/>
    <property type="evidence" value="ECO:0007669"/>
    <property type="project" value="UniProtKB-KW"/>
</dbReference>
<evidence type="ECO:0000256" key="10">
    <source>
        <dbReference type="SAM" id="Coils"/>
    </source>
</evidence>
<reference evidence="14" key="1">
    <citation type="journal article" date="2014" name="Proc. Natl. Acad. Sci. U.S.A.">
        <title>Extensive sampling of basidiomycete genomes demonstrates inadequacy of the white-rot/brown-rot paradigm for wood decay fungi.</title>
        <authorList>
            <person name="Riley R."/>
            <person name="Salamov A.A."/>
            <person name="Brown D.W."/>
            <person name="Nagy L.G."/>
            <person name="Floudas D."/>
            <person name="Held B.W."/>
            <person name="Levasseur A."/>
            <person name="Lombard V."/>
            <person name="Morin E."/>
            <person name="Otillar R."/>
            <person name="Lindquist E.A."/>
            <person name="Sun H."/>
            <person name="LaButti K.M."/>
            <person name="Schmutz J."/>
            <person name="Jabbour D."/>
            <person name="Luo H."/>
            <person name="Baker S.E."/>
            <person name="Pisabarro A.G."/>
            <person name="Walton J.D."/>
            <person name="Blanchette R.A."/>
            <person name="Henrissat B."/>
            <person name="Martin F."/>
            <person name="Cullen D."/>
            <person name="Hibbett D.S."/>
            <person name="Grigoriev I.V."/>
        </authorList>
    </citation>
    <scope>NUCLEOTIDE SEQUENCE [LARGE SCALE GENOMIC DNA]</scope>
    <source>
        <strain evidence="14">FD-172 SS1</strain>
    </source>
</reference>
<dbReference type="Gene3D" id="1.10.8.270">
    <property type="entry name" value="putative rabgap domain of human tbc1 domain family member 14 like domains"/>
    <property type="match status" value="1"/>
</dbReference>
<dbReference type="Gene3D" id="1.10.472.80">
    <property type="entry name" value="Ypt/Rab-GAP domain of gyp1p, domain 3"/>
    <property type="match status" value="1"/>
</dbReference>
<comment type="subcellular location">
    <subcellularLocation>
        <location evidence="1">Cytoplasm</location>
    </subcellularLocation>
</comment>
<evidence type="ECO:0000256" key="7">
    <source>
        <dbReference type="ARBA" id="ARBA00023054"/>
    </source>
</evidence>
<evidence type="ECO:0000256" key="11">
    <source>
        <dbReference type="SAM" id="MobiDB-lite"/>
    </source>
</evidence>
<proteinExistence type="inferred from homology"/>
<dbReference type="Gene3D" id="1.10.10.750">
    <property type="entry name" value="Ypt/Rab-GAP domain of gyp1p, domain 1"/>
    <property type="match status" value="1"/>
</dbReference>
<dbReference type="FunFam" id="1.10.10.750:FF:000003">
    <property type="entry name" value="GTPase activating protein (Evi5)"/>
    <property type="match status" value="1"/>
</dbReference>
<dbReference type="FunFam" id="1.10.472.80:FF:000044">
    <property type="entry name" value="GTPase-activating protein GYP5"/>
    <property type="match status" value="1"/>
</dbReference>
<keyword evidence="14" id="KW-1185">Reference proteome</keyword>
<sequence length="659" mass="73325">MVPPRKKELSLAAADATTKKKDETAKASSNTDLPNSAKSLAPSKASIASGSGASSKKASSLASGSSPNIELGQLLSETPPMQPNTPVRQSEEIDHETLDEVSLDEDEDEDDDDEDEAEDEEDEDADARFSTVALRTPSLPPAARENKNSSWRNSGIDFQWQRTSVPVVAESSSQRQSQAGSTHSRSRPTTLPPAPSPQAESAAPGNLPFLLARLDTAKEASDSDYKSPRGSVDASGKLKEKFDVAHTEHKEGDVIDWDFWGVVIADYEQVARSEPEALAAAISRGIPSALRGMVWQLMSASKDTEMEATYATLLKETSPHEKSIHRDLGRTFPHHAFFSDGQGIGQENLFNVLKAYALYDPEVGYCQGLAFIVATLLLNMPDEEAFCILIRLMYSYGLRSMFLPEMPGLQLRLFQFDRLVEELLPVLHIHFVRQGVKSSMYCSQWFLTMFSYRFPLDIVFRIFDNVFASGVEAIFGFSIVLLQKNEDELLGRSFDQILEYLKNSVFDAYQTSDPGEGSSTNPGRATYRADEFVQEASQLKITPFMLDSYSSEWEDTVRQRKAHETEMDTLRNINRSLSNQIKTLEASLAQMNADHVDLVKQLVMTKIEKEEMESELVKYKMLYAELMHQSEDSLSSHRISSRTSASRLSSLSRSTNSGH</sequence>
<evidence type="ECO:0000256" key="3">
    <source>
        <dbReference type="ARBA" id="ARBA00022468"/>
    </source>
</evidence>
<dbReference type="HOGENOM" id="CLU_005350_11_2_1"/>
<name>A0A067N452_BOTB1</name>
<dbReference type="GO" id="GO:0031267">
    <property type="term" value="F:small GTPase binding"/>
    <property type="evidence" value="ECO:0007669"/>
    <property type="project" value="TreeGrafter"/>
</dbReference>
<dbReference type="SMART" id="SM00164">
    <property type="entry name" value="TBC"/>
    <property type="match status" value="1"/>
</dbReference>
<dbReference type="OrthoDB" id="295078at2759"/>
<feature type="region of interest" description="Disordered" evidence="11">
    <location>
        <begin position="633"/>
        <end position="659"/>
    </location>
</feature>
<comment type="similarity">
    <text evidence="8">Belongs to the GYP5 family.</text>
</comment>
<dbReference type="PROSITE" id="PS50086">
    <property type="entry name" value="TBC_RABGAP"/>
    <property type="match status" value="1"/>
</dbReference>
<evidence type="ECO:0000256" key="1">
    <source>
        <dbReference type="ARBA" id="ARBA00004496"/>
    </source>
</evidence>
<dbReference type="Pfam" id="PF23436">
    <property type="entry name" value="RabGap-TBC_2"/>
    <property type="match status" value="1"/>
</dbReference>
<dbReference type="InterPro" id="IPR035969">
    <property type="entry name" value="Rab-GAP_TBC_sf"/>
</dbReference>
<dbReference type="Proteomes" id="UP000027195">
    <property type="component" value="Unassembled WGS sequence"/>
</dbReference>
<evidence type="ECO:0000313" key="14">
    <source>
        <dbReference type="Proteomes" id="UP000027195"/>
    </source>
</evidence>
<dbReference type="GO" id="GO:0005096">
    <property type="term" value="F:GTPase activator activity"/>
    <property type="evidence" value="ECO:0007669"/>
    <property type="project" value="UniProtKB-KW"/>
</dbReference>
<dbReference type="InterPro" id="IPR000195">
    <property type="entry name" value="Rab-GAP-TBC_dom"/>
</dbReference>
<evidence type="ECO:0000259" key="12">
    <source>
        <dbReference type="PROSITE" id="PS50086"/>
    </source>
</evidence>
<dbReference type="PANTHER" id="PTHR47219:SF9">
    <property type="entry name" value="GTPASE ACTIVATING PROTEIN AND CENTROSOME-ASSOCIATED, ISOFORM B"/>
    <property type="match status" value="1"/>
</dbReference>
<keyword evidence="4" id="KW-0963">Cytoplasm</keyword>
<dbReference type="EMBL" id="KL198016">
    <property type="protein sequence ID" value="KDQ21745.1"/>
    <property type="molecule type" value="Genomic_DNA"/>
</dbReference>
<dbReference type="GO" id="GO:0005737">
    <property type="term" value="C:cytoplasm"/>
    <property type="evidence" value="ECO:0007669"/>
    <property type="project" value="UniProtKB-SubCell"/>
</dbReference>
<evidence type="ECO:0000256" key="9">
    <source>
        <dbReference type="ARBA" id="ARBA00072088"/>
    </source>
</evidence>
<gene>
    <name evidence="13" type="ORF">BOTBODRAFT_26172</name>
</gene>
<dbReference type="FunFam" id="1.10.8.270:FF:000001">
    <property type="entry name" value="TBC1 domain family member 1"/>
    <property type="match status" value="1"/>
</dbReference>
<dbReference type="PANTHER" id="PTHR47219">
    <property type="entry name" value="RAB GTPASE-ACTIVATING PROTEIN 1-LIKE"/>
    <property type="match status" value="1"/>
</dbReference>
<evidence type="ECO:0000313" key="13">
    <source>
        <dbReference type="EMBL" id="KDQ21745.1"/>
    </source>
</evidence>
<evidence type="ECO:0000256" key="2">
    <source>
        <dbReference type="ARBA" id="ARBA00022448"/>
    </source>
</evidence>
<feature type="compositionally biased region" description="Basic and acidic residues" evidence="11">
    <location>
        <begin position="89"/>
        <end position="98"/>
    </location>
</feature>
<protein>
    <recommendedName>
        <fullName evidence="9">GTPase-activating protein GYP5</fullName>
    </recommendedName>
</protein>
<dbReference type="STRING" id="930990.A0A067N452"/>
<feature type="compositionally biased region" description="Low complexity" evidence="11">
    <location>
        <begin position="636"/>
        <end position="659"/>
    </location>
</feature>
<keyword evidence="3" id="KW-0343">GTPase activation</keyword>
<evidence type="ECO:0000256" key="5">
    <source>
        <dbReference type="ARBA" id="ARBA00022892"/>
    </source>
</evidence>
<feature type="compositionally biased region" description="Polar residues" evidence="11">
    <location>
        <begin position="28"/>
        <end position="38"/>
    </location>
</feature>
<dbReference type="GO" id="GO:0016192">
    <property type="term" value="P:vesicle-mediated transport"/>
    <property type="evidence" value="ECO:0007669"/>
    <property type="project" value="UniProtKB-KW"/>
</dbReference>
<keyword evidence="6" id="KW-0653">Protein transport</keyword>
<dbReference type="InParanoid" id="A0A067N452"/>
<feature type="domain" description="Rab-GAP TBC" evidence="12">
    <location>
        <begin position="285"/>
        <end position="470"/>
    </location>
</feature>
<dbReference type="InterPro" id="IPR050302">
    <property type="entry name" value="Rab_GAP_TBC_domain"/>
</dbReference>
<organism evidence="13 14">
    <name type="scientific">Botryobasidium botryosum (strain FD-172 SS1)</name>
    <dbReference type="NCBI Taxonomy" id="930990"/>
    <lineage>
        <taxon>Eukaryota</taxon>
        <taxon>Fungi</taxon>
        <taxon>Dikarya</taxon>
        <taxon>Basidiomycota</taxon>
        <taxon>Agaricomycotina</taxon>
        <taxon>Agaricomycetes</taxon>
        <taxon>Cantharellales</taxon>
        <taxon>Botryobasidiaceae</taxon>
        <taxon>Botryobasidium</taxon>
    </lineage>
</organism>
<feature type="region of interest" description="Disordered" evidence="11">
    <location>
        <begin position="1"/>
        <end position="204"/>
    </location>
</feature>
<dbReference type="SUPFAM" id="SSF47923">
    <property type="entry name" value="Ypt/Rab-GAP domain of gyp1p"/>
    <property type="match status" value="2"/>
</dbReference>
<evidence type="ECO:0000256" key="8">
    <source>
        <dbReference type="ARBA" id="ARBA00061661"/>
    </source>
</evidence>
<evidence type="ECO:0000256" key="6">
    <source>
        <dbReference type="ARBA" id="ARBA00022927"/>
    </source>
</evidence>
<feature type="compositionally biased region" description="Acidic residues" evidence="11">
    <location>
        <begin position="99"/>
        <end position="125"/>
    </location>
</feature>
<accession>A0A067N452</accession>